<evidence type="ECO:0000313" key="4">
    <source>
        <dbReference type="EMBL" id="AIF85104.1"/>
    </source>
</evidence>
<evidence type="ECO:0000256" key="1">
    <source>
        <dbReference type="SAM" id="MobiDB-lite"/>
    </source>
</evidence>
<dbReference type="GO" id="GO:0016810">
    <property type="term" value="F:hydrolase activity, acting on carbon-nitrogen (but not peptide) bonds"/>
    <property type="evidence" value="ECO:0007669"/>
    <property type="project" value="InterPro"/>
</dbReference>
<dbReference type="PROSITE" id="PS51677">
    <property type="entry name" value="NODB"/>
    <property type="match status" value="1"/>
</dbReference>
<dbReference type="SUPFAM" id="SSF88713">
    <property type="entry name" value="Glycoside hydrolase/deacetylase"/>
    <property type="match status" value="1"/>
</dbReference>
<evidence type="ECO:0000256" key="2">
    <source>
        <dbReference type="SAM" id="Phobius"/>
    </source>
</evidence>
<reference evidence="4 5" key="1">
    <citation type="journal article" date="2014" name="PLoS ONE">
        <title>Genome Sequence of Candidatus Nitrososphaera evergladensis from Group I.1b Enriched from Everglades Soil Reveals Novel Genomic Features of the Ammonia-Oxidizing Archaea.</title>
        <authorList>
            <person name="Zhalnina K.V."/>
            <person name="Dias R."/>
            <person name="Leonard M.T."/>
            <person name="Dorr de Quadros P."/>
            <person name="Camargo F.A."/>
            <person name="Drew J.C."/>
            <person name="Farmerie W.G."/>
            <person name="Daroub S.H."/>
            <person name="Triplett E.W."/>
        </authorList>
    </citation>
    <scope>NUCLEOTIDE SEQUENCE [LARGE SCALE GENOMIC DNA]</scope>
    <source>
        <strain evidence="4 5">SR1</strain>
    </source>
</reference>
<keyword evidence="4" id="KW-0624">Polysaccharide degradation</keyword>
<keyword evidence="2" id="KW-0812">Transmembrane</keyword>
<dbReference type="InterPro" id="IPR013783">
    <property type="entry name" value="Ig-like_fold"/>
</dbReference>
<sequence length="446" mass="47004">MTSHSFPIGAPSSAERRKTANVVLSVILASIIIITASVFLVPAAESARAASTECNCVIFRLDDVQDSWIHDVQAKVLDAFISSDTKLTPGIIMNFYGSDSVVVDKISQGKDAGLFELALHGWNHVDYAQLSLAEQEQTLADANTKLQKINGQKSNIFITPYNSADADTLAAMKDTGLTILSADLYADGSPPFLAVTYPAADPSGIVSIPYTVYYVDEDKPSGQNAKTADQLYAEINDSIEAHGYAVVMLHPPDFAKHDDNNGQALNAVNQSQINTLQTLIDKIKADGKTITSYNELVSMTDNSDQSADAPSTSISNVSLHSGSAGASGSRQLMNTPSSTDPISGPNTIKPQIKITSLTAIPSVTEGSKVKVSGTASDDIAISKVEVRATLPDGSAGTTYVSAALTGDGEEWSFDLPLADPAFTKVVARATDASGNQQWAVVSLPTA</sequence>
<keyword evidence="4" id="KW-0858">Xylan degradation</keyword>
<name>A0A075N0V1_9ARCH</name>
<dbReference type="Pfam" id="PF17957">
    <property type="entry name" value="Big_7"/>
    <property type="match status" value="1"/>
</dbReference>
<keyword evidence="4" id="KW-0119">Carbohydrate metabolism</keyword>
<accession>A0A075N0V1</accession>
<dbReference type="Gene3D" id="3.20.20.370">
    <property type="entry name" value="Glycoside hydrolase/deacetylase"/>
    <property type="match status" value="1"/>
</dbReference>
<organism evidence="4 5">
    <name type="scientific">Candidatus Nitrososphaera evergladensis SR1</name>
    <dbReference type="NCBI Taxonomy" id="1459636"/>
    <lineage>
        <taxon>Archaea</taxon>
        <taxon>Nitrososphaerota</taxon>
        <taxon>Nitrososphaeria</taxon>
        <taxon>Nitrososphaerales</taxon>
        <taxon>Nitrososphaeraceae</taxon>
        <taxon>Nitrososphaera</taxon>
    </lineage>
</organism>
<feature type="transmembrane region" description="Helical" evidence="2">
    <location>
        <begin position="21"/>
        <end position="44"/>
    </location>
</feature>
<dbReference type="EMBL" id="CP007174">
    <property type="protein sequence ID" value="AIF85104.1"/>
    <property type="molecule type" value="Genomic_DNA"/>
</dbReference>
<evidence type="ECO:0000259" key="3">
    <source>
        <dbReference type="PROSITE" id="PS51677"/>
    </source>
</evidence>
<feature type="compositionally biased region" description="Polar residues" evidence="1">
    <location>
        <begin position="330"/>
        <end position="348"/>
    </location>
</feature>
<feature type="compositionally biased region" description="Polar residues" evidence="1">
    <location>
        <begin position="301"/>
        <end position="320"/>
    </location>
</feature>
<keyword evidence="5" id="KW-1185">Reference proteome</keyword>
<keyword evidence="2" id="KW-0472">Membrane</keyword>
<dbReference type="GO" id="GO:0045493">
    <property type="term" value="P:xylan catabolic process"/>
    <property type="evidence" value="ECO:0007669"/>
    <property type="project" value="UniProtKB-KW"/>
</dbReference>
<gene>
    <name evidence="4" type="ORF">NTE_03070</name>
</gene>
<dbReference type="InterPro" id="IPR002509">
    <property type="entry name" value="NODB_dom"/>
</dbReference>
<dbReference type="Gene3D" id="2.60.40.10">
    <property type="entry name" value="Immunoglobulins"/>
    <property type="match status" value="1"/>
</dbReference>
<feature type="region of interest" description="Disordered" evidence="1">
    <location>
        <begin position="301"/>
        <end position="348"/>
    </location>
</feature>
<dbReference type="Proteomes" id="UP000028194">
    <property type="component" value="Chromosome"/>
</dbReference>
<dbReference type="eggNOG" id="arCOG02876">
    <property type="taxonomic scope" value="Archaea"/>
</dbReference>
<dbReference type="Pfam" id="PF01522">
    <property type="entry name" value="Polysacc_deac_1"/>
    <property type="match status" value="1"/>
</dbReference>
<dbReference type="InterPro" id="IPR011330">
    <property type="entry name" value="Glyco_hydro/deAcase_b/a-brl"/>
</dbReference>
<dbReference type="GO" id="GO:0016798">
    <property type="term" value="F:hydrolase activity, acting on glycosyl bonds"/>
    <property type="evidence" value="ECO:0007669"/>
    <property type="project" value="UniProtKB-KW"/>
</dbReference>
<feature type="domain" description="NodB homology" evidence="3">
    <location>
        <begin position="55"/>
        <end position="291"/>
    </location>
</feature>
<dbReference type="KEGG" id="nev:NTE_03070"/>
<proteinExistence type="predicted"/>
<evidence type="ECO:0000313" key="5">
    <source>
        <dbReference type="Proteomes" id="UP000028194"/>
    </source>
</evidence>
<keyword evidence="2" id="KW-1133">Transmembrane helix</keyword>
<protein>
    <submittedName>
        <fullName evidence="4">Putative xylanase/chitin deacetylase</fullName>
    </submittedName>
</protein>
<keyword evidence="4" id="KW-0378">Hydrolase</keyword>
<dbReference type="AlphaFoldDB" id="A0A075N0V1"/>
<keyword evidence="4" id="KW-0326">Glycosidase</keyword>
<dbReference type="HOGENOM" id="CLU_613395_0_0_2"/>